<comment type="subcellular location">
    <subcellularLocation>
        <location evidence="1 5">Periplasm</location>
    </subcellularLocation>
</comment>
<keyword evidence="5" id="KW-0131">Cell cycle</keyword>
<keyword evidence="4 5" id="KW-0574">Periplasm</keyword>
<evidence type="ECO:0000256" key="4">
    <source>
        <dbReference type="ARBA" id="ARBA00022764"/>
    </source>
</evidence>
<dbReference type="Pfam" id="PF07676">
    <property type="entry name" value="PD40"/>
    <property type="match status" value="4"/>
</dbReference>
<dbReference type="GO" id="GO:0051301">
    <property type="term" value="P:cell division"/>
    <property type="evidence" value="ECO:0007669"/>
    <property type="project" value="UniProtKB-UniRule"/>
</dbReference>
<accession>A0A918RVW5</accession>
<dbReference type="GO" id="GO:0042597">
    <property type="term" value="C:periplasmic space"/>
    <property type="evidence" value="ECO:0007669"/>
    <property type="project" value="UniProtKB-SubCell"/>
</dbReference>
<feature type="signal peptide" evidence="5">
    <location>
        <begin position="1"/>
        <end position="29"/>
    </location>
</feature>
<dbReference type="Gene3D" id="3.40.50.10070">
    <property type="entry name" value="TolB, N-terminal domain"/>
    <property type="match status" value="1"/>
</dbReference>
<comment type="function">
    <text evidence="5">Part of the Tol-Pal system, which plays a role in outer membrane invagination during cell division and is important for maintaining outer membrane integrity.</text>
</comment>
<dbReference type="SUPFAM" id="SSF52964">
    <property type="entry name" value="TolB, N-terminal domain"/>
    <property type="match status" value="1"/>
</dbReference>
<feature type="chain" id="PRO_5038202519" description="Tol-Pal system protein TolB" evidence="5">
    <location>
        <begin position="30"/>
        <end position="438"/>
    </location>
</feature>
<proteinExistence type="inferred from homology"/>
<keyword evidence="3 5" id="KW-0732">Signal</keyword>
<comment type="caution">
    <text evidence="7">The sequence shown here is derived from an EMBL/GenBank/DDBJ whole genome shotgun (WGS) entry which is preliminary data.</text>
</comment>
<dbReference type="AlphaFoldDB" id="A0A918RVW5"/>
<keyword evidence="8" id="KW-1185">Reference proteome</keyword>
<dbReference type="InterPro" id="IPR007195">
    <property type="entry name" value="TolB_N"/>
</dbReference>
<dbReference type="NCBIfam" id="TIGR02800">
    <property type="entry name" value="propeller_TolB"/>
    <property type="match status" value="1"/>
</dbReference>
<feature type="domain" description="TolB N-terminal" evidence="6">
    <location>
        <begin position="37"/>
        <end position="134"/>
    </location>
</feature>
<dbReference type="HAMAP" id="MF_00671">
    <property type="entry name" value="TolB"/>
    <property type="match status" value="1"/>
</dbReference>
<evidence type="ECO:0000313" key="8">
    <source>
        <dbReference type="Proteomes" id="UP000614811"/>
    </source>
</evidence>
<gene>
    <name evidence="5 7" type="primary">tolB</name>
    <name evidence="7" type="ORF">GCM10008090_22200</name>
</gene>
<protein>
    <recommendedName>
        <fullName evidence="5">Tol-Pal system protein TolB</fullName>
    </recommendedName>
</protein>
<reference evidence="7" key="2">
    <citation type="submission" date="2020-09" db="EMBL/GenBank/DDBJ databases">
        <authorList>
            <person name="Sun Q."/>
            <person name="Kim S."/>
        </authorList>
    </citation>
    <scope>NUCLEOTIDE SEQUENCE</scope>
    <source>
        <strain evidence="7">KCTC 12711</strain>
    </source>
</reference>
<evidence type="ECO:0000313" key="7">
    <source>
        <dbReference type="EMBL" id="GHA11942.1"/>
    </source>
</evidence>
<dbReference type="EMBL" id="BMXA01000003">
    <property type="protein sequence ID" value="GHA11942.1"/>
    <property type="molecule type" value="Genomic_DNA"/>
</dbReference>
<dbReference type="PANTHER" id="PTHR36842">
    <property type="entry name" value="PROTEIN TOLB HOMOLOG"/>
    <property type="match status" value="1"/>
</dbReference>
<name>A0A918RVW5_9GAMM</name>
<organism evidence="7 8">
    <name type="scientific">Arenicella chitinivorans</name>
    <dbReference type="NCBI Taxonomy" id="1329800"/>
    <lineage>
        <taxon>Bacteria</taxon>
        <taxon>Pseudomonadati</taxon>
        <taxon>Pseudomonadota</taxon>
        <taxon>Gammaproteobacteria</taxon>
        <taxon>Arenicellales</taxon>
        <taxon>Arenicellaceae</taxon>
        <taxon>Arenicella</taxon>
    </lineage>
</organism>
<dbReference type="Gene3D" id="2.120.10.30">
    <property type="entry name" value="TolB, C-terminal domain"/>
    <property type="match status" value="1"/>
</dbReference>
<dbReference type="RefSeq" id="WP_189400947.1">
    <property type="nucleotide sequence ID" value="NZ_BMXA01000003.1"/>
</dbReference>
<reference evidence="7" key="1">
    <citation type="journal article" date="2014" name="Int. J. Syst. Evol. Microbiol.">
        <title>Complete genome sequence of Corynebacterium casei LMG S-19264T (=DSM 44701T), isolated from a smear-ripened cheese.</title>
        <authorList>
            <consortium name="US DOE Joint Genome Institute (JGI-PGF)"/>
            <person name="Walter F."/>
            <person name="Albersmeier A."/>
            <person name="Kalinowski J."/>
            <person name="Ruckert C."/>
        </authorList>
    </citation>
    <scope>NUCLEOTIDE SEQUENCE</scope>
    <source>
        <strain evidence="7">KCTC 12711</strain>
    </source>
</reference>
<dbReference type="InterPro" id="IPR011042">
    <property type="entry name" value="6-blade_b-propeller_TolB-like"/>
</dbReference>
<dbReference type="Proteomes" id="UP000614811">
    <property type="component" value="Unassembled WGS sequence"/>
</dbReference>
<dbReference type="PANTHER" id="PTHR36842:SF1">
    <property type="entry name" value="PROTEIN TOLB"/>
    <property type="match status" value="1"/>
</dbReference>
<evidence type="ECO:0000256" key="1">
    <source>
        <dbReference type="ARBA" id="ARBA00004418"/>
    </source>
</evidence>
<comment type="subunit">
    <text evidence="5">The Tol-Pal system is composed of five core proteins: the inner membrane proteins TolA, TolQ and TolR, the periplasmic protein TolB and the outer membrane protein Pal. They form a network linking the inner and outer membranes and the peptidoglycan layer.</text>
</comment>
<comment type="similarity">
    <text evidence="2 5">Belongs to the TolB family.</text>
</comment>
<sequence precursor="true">MLNVVKKVVSARLWIGMALVLVFAQSAHAQILRGEVGGTVRGIPIAIVPFKVIDGRELAHKIHEVVAFDLNASGKFEAIPSDRFPSLPSRFEEVSFKDWRFVNAEILVIGEVWVLDNDTYEVQFRMFDVAREREVGNGKRIRNLKPSDLRKAAHVVSDSVYEAFTNSTGAYQSRIAYVDRTEVEYQRFQYRLMVADWDGYGAVEVYKSWQPLLSPSWSPDGSKLAFVSYADRGPIVQMIELATGKAQTIADFKGVNAAPAWSPDGSKIAYSTSRHGSPDIYVYDIASGQHERATTHWGIDTEPAWSPRGDSLLFTSNRGRKPQIYSYSLNDQSVSRMTFEGDENANASFDPQGRNLTMVHEGGQIVVMREEDGRMTWLTNSKYDESPSFSPNGDMVLYKTEQGYEPALVVASSDGRVRTRLDLVSGDVREPAWSPLRK</sequence>
<keyword evidence="5" id="KW-0132">Cell division</keyword>
<dbReference type="GO" id="GO:0017038">
    <property type="term" value="P:protein import"/>
    <property type="evidence" value="ECO:0007669"/>
    <property type="project" value="InterPro"/>
</dbReference>
<dbReference type="InterPro" id="IPR014167">
    <property type="entry name" value="Tol-Pal_TolB"/>
</dbReference>
<evidence type="ECO:0000259" key="6">
    <source>
        <dbReference type="Pfam" id="PF04052"/>
    </source>
</evidence>
<dbReference type="SUPFAM" id="SSF69304">
    <property type="entry name" value="Tricorn protease N-terminal domain"/>
    <property type="match status" value="1"/>
</dbReference>
<evidence type="ECO:0000256" key="2">
    <source>
        <dbReference type="ARBA" id="ARBA00009820"/>
    </source>
</evidence>
<dbReference type="Pfam" id="PF04052">
    <property type="entry name" value="TolB_N"/>
    <property type="match status" value="1"/>
</dbReference>
<dbReference type="InterPro" id="IPR011659">
    <property type="entry name" value="WD40"/>
</dbReference>
<evidence type="ECO:0000256" key="5">
    <source>
        <dbReference type="HAMAP-Rule" id="MF_00671"/>
    </source>
</evidence>
<evidence type="ECO:0000256" key="3">
    <source>
        <dbReference type="ARBA" id="ARBA00022729"/>
    </source>
</evidence>